<keyword evidence="8 9" id="KW-0472">Membrane</keyword>
<evidence type="ECO:0000256" key="4">
    <source>
        <dbReference type="ARBA" id="ARBA00022692"/>
    </source>
</evidence>
<feature type="transmembrane region" description="Helical" evidence="9">
    <location>
        <begin position="226"/>
        <end position="248"/>
    </location>
</feature>
<comment type="similarity">
    <text evidence="2">Belongs to the CpsC/CapA family.</text>
</comment>
<dbReference type="Gene3D" id="3.40.50.300">
    <property type="entry name" value="P-loop containing nucleotide triphosphate hydrolases"/>
    <property type="match status" value="1"/>
</dbReference>
<evidence type="ECO:0000313" key="13">
    <source>
        <dbReference type="Proteomes" id="UP000222056"/>
    </source>
</evidence>
<keyword evidence="7 9" id="KW-1133">Transmembrane helix</keyword>
<dbReference type="RefSeq" id="WP_093118667.1">
    <property type="nucleotide sequence ID" value="NZ_FNWJ01000002.1"/>
</dbReference>
<name>A0A1H6FXV2_THEAL</name>
<dbReference type="Pfam" id="PF02706">
    <property type="entry name" value="Wzz"/>
    <property type="match status" value="1"/>
</dbReference>
<dbReference type="Proteomes" id="UP000222056">
    <property type="component" value="Unassembled WGS sequence"/>
</dbReference>
<keyword evidence="6" id="KW-0067">ATP-binding</keyword>
<keyword evidence="3" id="KW-1003">Cell membrane</keyword>
<evidence type="ECO:0000259" key="11">
    <source>
        <dbReference type="Pfam" id="PF02706"/>
    </source>
</evidence>
<dbReference type="InterPro" id="IPR005702">
    <property type="entry name" value="Wzc-like_C"/>
</dbReference>
<keyword evidence="13" id="KW-1185">Reference proteome</keyword>
<dbReference type="EMBL" id="FNWJ01000002">
    <property type="protein sequence ID" value="SEH15639.1"/>
    <property type="molecule type" value="Genomic_DNA"/>
</dbReference>
<protein>
    <submittedName>
        <fullName evidence="12">Capsular polysaccharide biosynthesis protein</fullName>
    </submittedName>
</protein>
<evidence type="ECO:0000256" key="7">
    <source>
        <dbReference type="ARBA" id="ARBA00022989"/>
    </source>
</evidence>
<dbReference type="CDD" id="cd05387">
    <property type="entry name" value="BY-kinase"/>
    <property type="match status" value="1"/>
</dbReference>
<dbReference type="PANTHER" id="PTHR32309">
    <property type="entry name" value="TYROSINE-PROTEIN KINASE"/>
    <property type="match status" value="1"/>
</dbReference>
<dbReference type="InterPro" id="IPR002586">
    <property type="entry name" value="CobQ/CobB/MinD/ParA_Nub-bd_dom"/>
</dbReference>
<keyword evidence="4 9" id="KW-0812">Transmembrane</keyword>
<dbReference type="GO" id="GO:0004713">
    <property type="term" value="F:protein tyrosine kinase activity"/>
    <property type="evidence" value="ECO:0007669"/>
    <property type="project" value="TreeGrafter"/>
</dbReference>
<dbReference type="OrthoDB" id="9812433at2"/>
<organism evidence="12 13">
    <name type="scientific">Thermoleophilum album</name>
    <dbReference type="NCBI Taxonomy" id="29539"/>
    <lineage>
        <taxon>Bacteria</taxon>
        <taxon>Bacillati</taxon>
        <taxon>Actinomycetota</taxon>
        <taxon>Thermoleophilia</taxon>
        <taxon>Thermoleophilales</taxon>
        <taxon>Thermoleophilaceae</taxon>
        <taxon>Thermoleophilum</taxon>
    </lineage>
</organism>
<dbReference type="AlphaFoldDB" id="A0A1H6FXV2"/>
<dbReference type="SUPFAM" id="SSF52540">
    <property type="entry name" value="P-loop containing nucleoside triphosphate hydrolases"/>
    <property type="match status" value="1"/>
</dbReference>
<evidence type="ECO:0000256" key="2">
    <source>
        <dbReference type="ARBA" id="ARBA00006683"/>
    </source>
</evidence>
<evidence type="ECO:0000256" key="9">
    <source>
        <dbReference type="SAM" id="Phobius"/>
    </source>
</evidence>
<sequence length="539" mass="57261">MPSEQQPHAPHDARTLGVLSRALRAHAFLIAVITLLVLAAALGWRLLRPPTYEAHAQLLVTPVSADDPTFLGFDVVRDTPGDPTRTMQTAAALVESPAVAQAVARQLGDGWTSDRVLEAVQVEPIGQSNLLDVGARAGDPRTAQRLADSFARAALDVRSAALRQQARIELARLLSQQRSTGVQTLEPSTDLANRIDRLRTVVARGDPTLSISRAAELPRAPLGPPVIFVALAGLVGGLGLGVASALLLDQLRQKVRDEEEAQQILELPVLTRVPRLAAAPEPRAGGSPSFPSEVWESFRTVVAQLHFNGARAAARGAGGAGNEPELGRGILLTSASSGDGKTTSATALAMSLAATGHPTILLDLDLRKPDVASRLGVPALQQLAVDDLLELDPEELIARRLVSVPGSPQLRALVIRRDIADGAPIDLVSSRYRDLLDAARRSATYVVVDSPPLGHVADALAIVRSVDLVLLAVRPGWTDRRELRLARDLLARARARLGGYIVCGVRTGRRGYYGYGQAAGAQQAAATGEQRKALAQQQR</sequence>
<dbReference type="InterPro" id="IPR050445">
    <property type="entry name" value="Bact_polysacc_biosynth/exp"/>
</dbReference>
<evidence type="ECO:0000256" key="5">
    <source>
        <dbReference type="ARBA" id="ARBA00022741"/>
    </source>
</evidence>
<dbReference type="InterPro" id="IPR027417">
    <property type="entry name" value="P-loop_NTPase"/>
</dbReference>
<dbReference type="STRING" id="29539.SAMN02745716_2016"/>
<evidence type="ECO:0000256" key="3">
    <source>
        <dbReference type="ARBA" id="ARBA00022475"/>
    </source>
</evidence>
<feature type="transmembrane region" description="Helical" evidence="9">
    <location>
        <begin position="25"/>
        <end position="47"/>
    </location>
</feature>
<feature type="domain" description="CobQ/CobB/MinD/ParA nucleotide binding" evidence="10">
    <location>
        <begin position="330"/>
        <end position="421"/>
    </location>
</feature>
<keyword evidence="5" id="KW-0547">Nucleotide-binding</keyword>
<reference evidence="13" key="1">
    <citation type="submission" date="2016-10" db="EMBL/GenBank/DDBJ databases">
        <authorList>
            <person name="Varghese N."/>
            <person name="Submissions S."/>
        </authorList>
    </citation>
    <scope>NUCLEOTIDE SEQUENCE [LARGE SCALE GENOMIC DNA]</scope>
    <source>
        <strain evidence="13">ATCC 35263</strain>
    </source>
</reference>
<dbReference type="Pfam" id="PF01656">
    <property type="entry name" value="CbiA"/>
    <property type="match status" value="1"/>
</dbReference>
<gene>
    <name evidence="12" type="ORF">SAMN02745716_2016</name>
</gene>
<evidence type="ECO:0000313" key="12">
    <source>
        <dbReference type="EMBL" id="SEH15639.1"/>
    </source>
</evidence>
<evidence type="ECO:0000256" key="6">
    <source>
        <dbReference type="ARBA" id="ARBA00022840"/>
    </source>
</evidence>
<dbReference type="GO" id="GO:0005886">
    <property type="term" value="C:plasma membrane"/>
    <property type="evidence" value="ECO:0007669"/>
    <property type="project" value="UniProtKB-SubCell"/>
</dbReference>
<accession>A0A1H6FXV2</accession>
<evidence type="ECO:0000256" key="1">
    <source>
        <dbReference type="ARBA" id="ARBA00004651"/>
    </source>
</evidence>
<evidence type="ECO:0000259" key="10">
    <source>
        <dbReference type="Pfam" id="PF01656"/>
    </source>
</evidence>
<comment type="subcellular location">
    <subcellularLocation>
        <location evidence="1">Cell membrane</location>
        <topology evidence="1">Multi-pass membrane protein</topology>
    </subcellularLocation>
</comment>
<feature type="domain" description="Polysaccharide chain length determinant N-terminal" evidence="11">
    <location>
        <begin position="16"/>
        <end position="107"/>
    </location>
</feature>
<dbReference type="PANTHER" id="PTHR32309:SF13">
    <property type="entry name" value="FERRIC ENTEROBACTIN TRANSPORT PROTEIN FEPE"/>
    <property type="match status" value="1"/>
</dbReference>
<evidence type="ECO:0000256" key="8">
    <source>
        <dbReference type="ARBA" id="ARBA00023136"/>
    </source>
</evidence>
<proteinExistence type="inferred from homology"/>
<dbReference type="InterPro" id="IPR003856">
    <property type="entry name" value="LPS_length_determ_N"/>
</dbReference>